<keyword evidence="5 8" id="KW-1133">Transmembrane helix</keyword>
<evidence type="ECO:0000256" key="6">
    <source>
        <dbReference type="ARBA" id="ARBA00023136"/>
    </source>
</evidence>
<keyword evidence="3" id="KW-0808">Transferase</keyword>
<keyword evidence="6 8" id="KW-0472">Membrane</keyword>
<feature type="transmembrane region" description="Helical" evidence="8">
    <location>
        <begin position="298"/>
        <end position="328"/>
    </location>
</feature>
<accession>A0A9D2UA35</accession>
<reference evidence="9" key="2">
    <citation type="submission" date="2021-04" db="EMBL/GenBank/DDBJ databases">
        <authorList>
            <person name="Gilroy R."/>
        </authorList>
    </citation>
    <scope>NUCLEOTIDE SEQUENCE</scope>
    <source>
        <strain evidence="9">5925</strain>
    </source>
</reference>
<feature type="transmembrane region" description="Helical" evidence="8">
    <location>
        <begin position="406"/>
        <end position="428"/>
    </location>
</feature>
<name>A0A9D2UA35_9CORY</name>
<evidence type="ECO:0000256" key="8">
    <source>
        <dbReference type="SAM" id="Phobius"/>
    </source>
</evidence>
<evidence type="ECO:0000313" key="10">
    <source>
        <dbReference type="Proteomes" id="UP000823907"/>
    </source>
</evidence>
<evidence type="ECO:0000256" key="4">
    <source>
        <dbReference type="ARBA" id="ARBA00022692"/>
    </source>
</evidence>
<dbReference type="GO" id="GO:0016757">
    <property type="term" value="F:glycosyltransferase activity"/>
    <property type="evidence" value="ECO:0007669"/>
    <property type="project" value="UniProtKB-KW"/>
</dbReference>
<evidence type="ECO:0000256" key="1">
    <source>
        <dbReference type="ARBA" id="ARBA00004141"/>
    </source>
</evidence>
<organism evidence="9 10">
    <name type="scientific">Candidatus Corynebacterium intestinavium</name>
    <dbReference type="NCBI Taxonomy" id="2838531"/>
    <lineage>
        <taxon>Bacteria</taxon>
        <taxon>Bacillati</taxon>
        <taxon>Actinomycetota</taxon>
        <taxon>Actinomycetes</taxon>
        <taxon>Mycobacteriales</taxon>
        <taxon>Corynebacteriaceae</taxon>
        <taxon>Corynebacterium</taxon>
    </lineage>
</organism>
<protein>
    <submittedName>
        <fullName evidence="9">Polyprenol phosphomannose-dependent alpha 1,6 mannosyltransferase MptB</fullName>
    </submittedName>
</protein>
<feature type="transmembrane region" description="Helical" evidence="8">
    <location>
        <begin position="504"/>
        <end position="525"/>
    </location>
</feature>
<evidence type="ECO:0000313" key="9">
    <source>
        <dbReference type="EMBL" id="HJD48616.1"/>
    </source>
</evidence>
<dbReference type="InterPro" id="IPR049829">
    <property type="entry name" value="MptA/B-like"/>
</dbReference>
<sequence length="553" mass="59113">MLPRLGLAGSRSAQLHQEGRVLALHAPLEPLNPAYRLRLQIAVWLGSIGTILIALGGIGAGAMPVVGNPFWSVPGINVLARMLHSTTVTVFVGIGFLVVAWLLLAAFVLGPGGRQIPRLPIRTYWRIFALWVLPLAITAPMFTQDIYSYLAQGAIAAQGLDPYSAGPVDILGVQDPLARSVPLMWAHSPAPYGPVALGYGAVISMLTGNNIVLGVFGHRLMSITGLVLTGWALTRLAQRCGIAPQTAWWLGVLNPLTLLHLVAGIHNEALMLGFLLVGMEFVLRGTDHYERPLSSRLLLMLSGTVIVTCAGLIKVTALMALGFTAVAIARWWGEGLRHLIGAGVASAVVAAATASLFSVITGVGFGWITSQGGAAEIISWMSLSTLAGLASSFLGTLLGLGDQQSAALLVFRFLGVMIGAFWVVRMLWASYRGRIHPVGGLGVATLFLVIFFPVVHPWYLLWAILPLAAWANRPVFHFATIVYSVAFSFFILPRGLGLPPATVAFIYAMSALLFLVLLAASWRYLKKHPPYANALALPRPKDAVVLADTPNSR</sequence>
<proteinExistence type="inferred from homology"/>
<dbReference type="Proteomes" id="UP000823907">
    <property type="component" value="Unassembled WGS sequence"/>
</dbReference>
<gene>
    <name evidence="9" type="primary">mptB</name>
    <name evidence="9" type="ORF">H9907_00555</name>
</gene>
<evidence type="ECO:0000256" key="2">
    <source>
        <dbReference type="ARBA" id="ARBA00022676"/>
    </source>
</evidence>
<reference evidence="9" key="1">
    <citation type="journal article" date="2021" name="PeerJ">
        <title>Extensive microbial diversity within the chicken gut microbiome revealed by metagenomics and culture.</title>
        <authorList>
            <person name="Gilroy R."/>
            <person name="Ravi A."/>
            <person name="Getino M."/>
            <person name="Pursley I."/>
            <person name="Horton D.L."/>
            <person name="Alikhan N.F."/>
            <person name="Baker D."/>
            <person name="Gharbi K."/>
            <person name="Hall N."/>
            <person name="Watson M."/>
            <person name="Adriaenssens E.M."/>
            <person name="Foster-Nyarko E."/>
            <person name="Jarju S."/>
            <person name="Secka A."/>
            <person name="Antonio M."/>
            <person name="Oren A."/>
            <person name="Chaudhuri R.R."/>
            <person name="La Ragione R."/>
            <person name="Hildebrand F."/>
            <person name="Pallen M.J."/>
        </authorList>
    </citation>
    <scope>NUCLEOTIDE SEQUENCE</scope>
    <source>
        <strain evidence="9">5925</strain>
    </source>
</reference>
<keyword evidence="4 8" id="KW-0812">Transmembrane</keyword>
<evidence type="ECO:0000256" key="5">
    <source>
        <dbReference type="ARBA" id="ARBA00022989"/>
    </source>
</evidence>
<feature type="transmembrane region" description="Helical" evidence="8">
    <location>
        <begin position="475"/>
        <end position="492"/>
    </location>
</feature>
<comment type="subcellular location">
    <subcellularLocation>
        <location evidence="1">Membrane</location>
        <topology evidence="1">Multi-pass membrane protein</topology>
    </subcellularLocation>
</comment>
<feature type="transmembrane region" description="Helical" evidence="8">
    <location>
        <begin position="380"/>
        <end position="400"/>
    </location>
</feature>
<dbReference type="Pfam" id="PF26314">
    <property type="entry name" value="MptA_B_family"/>
    <property type="match status" value="1"/>
</dbReference>
<dbReference type="AlphaFoldDB" id="A0A9D2UA35"/>
<dbReference type="GO" id="GO:0016020">
    <property type="term" value="C:membrane"/>
    <property type="evidence" value="ECO:0007669"/>
    <property type="project" value="UniProtKB-SubCell"/>
</dbReference>
<feature type="transmembrane region" description="Helical" evidence="8">
    <location>
        <begin position="123"/>
        <end position="142"/>
    </location>
</feature>
<feature type="transmembrane region" description="Helical" evidence="8">
    <location>
        <begin position="41"/>
        <end position="66"/>
    </location>
</feature>
<comment type="caution">
    <text evidence="9">The sequence shown here is derived from an EMBL/GenBank/DDBJ whole genome shotgun (WGS) entry which is preliminary data.</text>
</comment>
<keyword evidence="2 9" id="KW-0328">Glycosyltransferase</keyword>
<feature type="transmembrane region" description="Helical" evidence="8">
    <location>
        <begin position="340"/>
        <end position="368"/>
    </location>
</feature>
<dbReference type="EMBL" id="DWUR01000008">
    <property type="protein sequence ID" value="HJD48616.1"/>
    <property type="molecule type" value="Genomic_DNA"/>
</dbReference>
<feature type="transmembrane region" description="Helical" evidence="8">
    <location>
        <begin position="86"/>
        <end position="111"/>
    </location>
</feature>
<evidence type="ECO:0000256" key="7">
    <source>
        <dbReference type="ARBA" id="ARBA00043987"/>
    </source>
</evidence>
<feature type="transmembrane region" description="Helical" evidence="8">
    <location>
        <begin position="435"/>
        <end position="455"/>
    </location>
</feature>
<dbReference type="NCBIfam" id="NF038066">
    <property type="entry name" value="MptB"/>
    <property type="match status" value="1"/>
</dbReference>
<evidence type="ECO:0000256" key="3">
    <source>
        <dbReference type="ARBA" id="ARBA00022679"/>
    </source>
</evidence>
<feature type="transmembrane region" description="Helical" evidence="8">
    <location>
        <begin position="246"/>
        <end position="263"/>
    </location>
</feature>
<comment type="similarity">
    <text evidence="7">Belongs to the MptA/B family.</text>
</comment>